<name>A0AAV7RRG3_PLEWA</name>
<keyword evidence="3" id="KW-1185">Reference proteome</keyword>
<gene>
    <name evidence="2" type="ORF">NDU88_006896</name>
</gene>
<feature type="compositionally biased region" description="Basic and acidic residues" evidence="1">
    <location>
        <begin position="107"/>
        <end position="120"/>
    </location>
</feature>
<protein>
    <submittedName>
        <fullName evidence="2">Uncharacterized protein</fullName>
    </submittedName>
</protein>
<sequence>MRLRGGGDPVLPSTRSGRGGQPAGSPAAGSGTQKKAHWPPQYRWRSGSFPRAGAGDNGSSEVGARAEAPGERRPGPASISASGEGQPSGGTKDAEKMPSAASVQRQPDCRDKRGAGDLDANRSSVLARRAPRHPPTPKNPVRVSRVQGGRR</sequence>
<reference evidence="2" key="1">
    <citation type="journal article" date="2022" name="bioRxiv">
        <title>Sequencing and chromosome-scale assembly of the giantPleurodeles waltlgenome.</title>
        <authorList>
            <person name="Brown T."/>
            <person name="Elewa A."/>
            <person name="Iarovenko S."/>
            <person name="Subramanian E."/>
            <person name="Araus A.J."/>
            <person name="Petzold A."/>
            <person name="Susuki M."/>
            <person name="Suzuki K.-i.T."/>
            <person name="Hayashi T."/>
            <person name="Toyoda A."/>
            <person name="Oliveira C."/>
            <person name="Osipova E."/>
            <person name="Leigh N.D."/>
            <person name="Simon A."/>
            <person name="Yun M.H."/>
        </authorList>
    </citation>
    <scope>NUCLEOTIDE SEQUENCE</scope>
    <source>
        <strain evidence="2">20211129_DDA</strain>
        <tissue evidence="2">Liver</tissue>
    </source>
</reference>
<evidence type="ECO:0000313" key="2">
    <source>
        <dbReference type="EMBL" id="KAJ1154142.1"/>
    </source>
</evidence>
<feature type="region of interest" description="Disordered" evidence="1">
    <location>
        <begin position="1"/>
        <end position="151"/>
    </location>
</feature>
<evidence type="ECO:0000313" key="3">
    <source>
        <dbReference type="Proteomes" id="UP001066276"/>
    </source>
</evidence>
<dbReference type="Proteomes" id="UP001066276">
    <property type="component" value="Chromosome 5"/>
</dbReference>
<evidence type="ECO:0000256" key="1">
    <source>
        <dbReference type="SAM" id="MobiDB-lite"/>
    </source>
</evidence>
<comment type="caution">
    <text evidence="2">The sequence shown here is derived from an EMBL/GenBank/DDBJ whole genome shotgun (WGS) entry which is preliminary data.</text>
</comment>
<dbReference type="EMBL" id="JANPWB010000009">
    <property type="protein sequence ID" value="KAJ1154142.1"/>
    <property type="molecule type" value="Genomic_DNA"/>
</dbReference>
<accession>A0AAV7RRG3</accession>
<proteinExistence type="predicted"/>
<dbReference type="AlphaFoldDB" id="A0AAV7RRG3"/>
<organism evidence="2 3">
    <name type="scientific">Pleurodeles waltl</name>
    <name type="common">Iberian ribbed newt</name>
    <dbReference type="NCBI Taxonomy" id="8319"/>
    <lineage>
        <taxon>Eukaryota</taxon>
        <taxon>Metazoa</taxon>
        <taxon>Chordata</taxon>
        <taxon>Craniata</taxon>
        <taxon>Vertebrata</taxon>
        <taxon>Euteleostomi</taxon>
        <taxon>Amphibia</taxon>
        <taxon>Batrachia</taxon>
        <taxon>Caudata</taxon>
        <taxon>Salamandroidea</taxon>
        <taxon>Salamandridae</taxon>
        <taxon>Pleurodelinae</taxon>
        <taxon>Pleurodeles</taxon>
    </lineage>
</organism>